<evidence type="ECO:0000313" key="13">
    <source>
        <dbReference type="Proteomes" id="UP001491088"/>
    </source>
</evidence>
<dbReference type="Proteomes" id="UP001491088">
    <property type="component" value="Chromosome"/>
</dbReference>
<evidence type="ECO:0000256" key="9">
    <source>
        <dbReference type="ARBA" id="ARBA00023264"/>
    </source>
</evidence>
<proteinExistence type="predicted"/>
<evidence type="ECO:0000256" key="1">
    <source>
        <dbReference type="ARBA" id="ARBA00022475"/>
    </source>
</evidence>
<dbReference type="GO" id="GO:0004609">
    <property type="term" value="F:phosphatidylserine decarboxylase activity"/>
    <property type="evidence" value="ECO:0007669"/>
    <property type="project" value="UniProtKB-EC"/>
</dbReference>
<organism evidence="12 13">
    <name type="scientific">Polaribacter marinaquae</name>
    <dbReference type="NCBI Taxonomy" id="1642819"/>
    <lineage>
        <taxon>Bacteria</taxon>
        <taxon>Pseudomonadati</taxon>
        <taxon>Bacteroidota</taxon>
        <taxon>Flavobacteriia</taxon>
        <taxon>Flavobacteriales</taxon>
        <taxon>Flavobacteriaceae</taxon>
    </lineage>
</organism>
<dbReference type="InterPro" id="IPR033175">
    <property type="entry name" value="PSD-A"/>
</dbReference>
<dbReference type="InterPro" id="IPR003817">
    <property type="entry name" value="PS_Dcarbxylase"/>
</dbReference>
<feature type="transmembrane region" description="Helical" evidence="11">
    <location>
        <begin position="32"/>
        <end position="54"/>
    </location>
</feature>
<evidence type="ECO:0000256" key="8">
    <source>
        <dbReference type="ARBA" id="ARBA00023239"/>
    </source>
</evidence>
<keyword evidence="11" id="KW-1133">Transmembrane helix</keyword>
<keyword evidence="10" id="KW-0670">Pyruvate</keyword>
<evidence type="ECO:0000256" key="10">
    <source>
        <dbReference type="ARBA" id="ARBA00023317"/>
    </source>
</evidence>
<sequence>MIRFHKEGYKIIVIAFILSIAGILLADKFIEIIWLVKVIQIAILILLFTVLQFFRNPKRVTTLDERTIIAPVDGKVVVIEEVEEPEYFKDKRLQVSIFMSPINVHVTRYAMSGIIKYSKYHPGKYLVAWHPKASTENERTTVVIENNVIGEVLYRQIAGALAKRIVNYAKEGEEVVQGTDAGFIKFGSRVDLYLPLGTELAVKLGDKVKGGTQIVARK</sequence>
<dbReference type="EC" id="4.1.1.65" evidence="12"/>
<keyword evidence="13" id="KW-1185">Reference proteome</keyword>
<keyword evidence="1" id="KW-1003">Cell membrane</keyword>
<keyword evidence="4" id="KW-0443">Lipid metabolism</keyword>
<evidence type="ECO:0000256" key="5">
    <source>
        <dbReference type="ARBA" id="ARBA00023136"/>
    </source>
</evidence>
<keyword evidence="2" id="KW-0444">Lipid biosynthesis</keyword>
<keyword evidence="7" id="KW-0594">Phospholipid biosynthesis</keyword>
<evidence type="ECO:0000256" key="2">
    <source>
        <dbReference type="ARBA" id="ARBA00022516"/>
    </source>
</evidence>
<dbReference type="EMBL" id="CP150496">
    <property type="protein sequence ID" value="WYW55590.1"/>
    <property type="molecule type" value="Genomic_DNA"/>
</dbReference>
<gene>
    <name evidence="12" type="ORF">WG950_13765</name>
</gene>
<evidence type="ECO:0000256" key="7">
    <source>
        <dbReference type="ARBA" id="ARBA00023209"/>
    </source>
</evidence>
<keyword evidence="9" id="KW-1208">Phospholipid metabolism</keyword>
<evidence type="ECO:0000256" key="11">
    <source>
        <dbReference type="SAM" id="Phobius"/>
    </source>
</evidence>
<name>A0ABZ2TR24_9FLAO</name>
<keyword evidence="11" id="KW-0812">Transmembrane</keyword>
<keyword evidence="3" id="KW-0210">Decarboxylase</keyword>
<dbReference type="Pfam" id="PF02666">
    <property type="entry name" value="PS_Dcarbxylase"/>
    <property type="match status" value="1"/>
</dbReference>
<dbReference type="RefSeq" id="WP_340933138.1">
    <property type="nucleotide sequence ID" value="NZ_CP150496.1"/>
</dbReference>
<keyword evidence="5 11" id="KW-0472">Membrane</keyword>
<accession>A0ABZ2TR24</accession>
<dbReference type="PANTHER" id="PTHR35809">
    <property type="entry name" value="ARCHAETIDYLSERINE DECARBOXYLASE PROENZYME-RELATED"/>
    <property type="match status" value="1"/>
</dbReference>
<evidence type="ECO:0000256" key="4">
    <source>
        <dbReference type="ARBA" id="ARBA00023098"/>
    </source>
</evidence>
<dbReference type="PANTHER" id="PTHR35809:SF1">
    <property type="entry name" value="ARCHAETIDYLSERINE DECARBOXYLASE PROENZYME-RELATED"/>
    <property type="match status" value="1"/>
</dbReference>
<reference evidence="12 13" key="1">
    <citation type="submission" date="2024-03" db="EMBL/GenBank/DDBJ databases">
        <authorList>
            <person name="Cao K."/>
        </authorList>
    </citation>
    <scope>NUCLEOTIDE SEQUENCE [LARGE SCALE GENOMIC DNA]</scope>
    <source>
        <strain evidence="12 13">MCCC 1K00696</strain>
    </source>
</reference>
<evidence type="ECO:0000313" key="12">
    <source>
        <dbReference type="EMBL" id="WYW55590.1"/>
    </source>
</evidence>
<evidence type="ECO:0000256" key="3">
    <source>
        <dbReference type="ARBA" id="ARBA00022793"/>
    </source>
</evidence>
<keyword evidence="8 12" id="KW-0456">Lyase</keyword>
<dbReference type="NCBIfam" id="NF003678">
    <property type="entry name" value="PRK05305.1-2"/>
    <property type="match status" value="1"/>
</dbReference>
<evidence type="ECO:0000256" key="6">
    <source>
        <dbReference type="ARBA" id="ARBA00023145"/>
    </source>
</evidence>
<protein>
    <submittedName>
        <fullName evidence="12">Phosphatidylserine decarboxylase family protein</fullName>
        <ecNumber evidence="12">4.1.1.65</ecNumber>
    </submittedName>
</protein>
<keyword evidence="6" id="KW-0865">Zymogen</keyword>
<feature type="transmembrane region" description="Helical" evidence="11">
    <location>
        <begin position="7"/>
        <end position="26"/>
    </location>
</feature>